<dbReference type="Proteomes" id="UP001250932">
    <property type="component" value="Unassembled WGS sequence"/>
</dbReference>
<protein>
    <submittedName>
        <fullName evidence="1">Uncharacterized protein</fullName>
    </submittedName>
</protein>
<organism evidence="1 2">
    <name type="scientific">Candidatus Nitronereus thalassa</name>
    <dbReference type="NCBI Taxonomy" id="3020898"/>
    <lineage>
        <taxon>Bacteria</taxon>
        <taxon>Pseudomonadati</taxon>
        <taxon>Nitrospirota</taxon>
        <taxon>Nitrospiria</taxon>
        <taxon>Nitrospirales</taxon>
        <taxon>Nitrospiraceae</taxon>
        <taxon>Candidatus Nitronereus</taxon>
    </lineage>
</organism>
<accession>A0ABU3K4I3</accession>
<comment type="caution">
    <text evidence="1">The sequence shown here is derived from an EMBL/GenBank/DDBJ whole genome shotgun (WGS) entry which is preliminary data.</text>
</comment>
<reference evidence="1 2" key="1">
    <citation type="journal article" date="2023" name="ISME J.">
        <title>Cultivation and genomic characterization of novel and ubiquitous marine nitrite-oxidizing bacteria from the Nitrospirales.</title>
        <authorList>
            <person name="Mueller A.J."/>
            <person name="Daebeler A."/>
            <person name="Herbold C.W."/>
            <person name="Kirkegaard R.H."/>
            <person name="Daims H."/>
        </authorList>
    </citation>
    <scope>NUCLEOTIDE SEQUENCE [LARGE SCALE GENOMIC DNA]</scope>
    <source>
        <strain evidence="1 2">EB</strain>
    </source>
</reference>
<proteinExistence type="predicted"/>
<evidence type="ECO:0000313" key="1">
    <source>
        <dbReference type="EMBL" id="MDT7041325.1"/>
    </source>
</evidence>
<dbReference type="RefSeq" id="WP_313831680.1">
    <property type="nucleotide sequence ID" value="NZ_JAQOUE010000001.1"/>
</dbReference>
<name>A0ABU3K4I3_9BACT</name>
<gene>
    <name evidence="1" type="ORF">PPG34_03125</name>
</gene>
<sequence length="258" mass="29252">MLLPIIVGIILVLAIATFLRFRYPAPSTGNSSNEEQENFIETYVFPRRIEQKVKEQYSHLTEQQISQVLTGLQDFFHACQQASRIIIGMPSQVVDVAWHEFILDTREYQYFCERAFDRFLHHTPAEAMPSEGANQEGLRRAWQLTCRREGIDPKSPTRLPLLFALDSTIASIPRKTKMRLTARNRSAVHGSPIAKIPQSVWKLPPPLGDETPVAVEDAQVVVEVDAEVIKKFSRDNPGILVWGFPSGSLKVSCLHRVF</sequence>
<keyword evidence="2" id="KW-1185">Reference proteome</keyword>
<evidence type="ECO:0000313" key="2">
    <source>
        <dbReference type="Proteomes" id="UP001250932"/>
    </source>
</evidence>
<dbReference type="EMBL" id="JAQOUE010000001">
    <property type="protein sequence ID" value="MDT7041325.1"/>
    <property type="molecule type" value="Genomic_DNA"/>
</dbReference>